<feature type="transmembrane region" description="Helical" evidence="1">
    <location>
        <begin position="53"/>
        <end position="71"/>
    </location>
</feature>
<evidence type="ECO:0000313" key="2">
    <source>
        <dbReference type="EMBL" id="SQA77085.1"/>
    </source>
</evidence>
<keyword evidence="1" id="KW-0472">Membrane</keyword>
<reference evidence="2 3" key="1">
    <citation type="submission" date="2018-06" db="EMBL/GenBank/DDBJ databases">
        <authorList>
            <consortium name="Pathogen Informatics"/>
            <person name="Doyle S."/>
        </authorList>
    </citation>
    <scope>NUCLEOTIDE SEQUENCE [LARGE SCALE GENOMIC DNA]</scope>
    <source>
        <strain evidence="2 3">NCTC11546</strain>
    </source>
</reference>
<sequence length="77" mass="8688">MNALKKILIGLFLLSIIAFILSLGTNNCNETNSNSLTVITQLNCDFSRFCKKVSIVSFLVSILGFIGIFFYERKNNY</sequence>
<name>A0A2X2RS51_CAPOC</name>
<dbReference type="AlphaFoldDB" id="A0A2X2RS51"/>
<keyword evidence="1" id="KW-1133">Transmembrane helix</keyword>
<gene>
    <name evidence="2" type="ORF">NCTC11546_00287</name>
</gene>
<dbReference type="Proteomes" id="UP000249891">
    <property type="component" value="Unassembled WGS sequence"/>
</dbReference>
<keyword evidence="1" id="KW-0812">Transmembrane</keyword>
<proteinExistence type="predicted"/>
<organism evidence="2 3">
    <name type="scientific">Capnocytophaga ochracea</name>
    <dbReference type="NCBI Taxonomy" id="1018"/>
    <lineage>
        <taxon>Bacteria</taxon>
        <taxon>Pseudomonadati</taxon>
        <taxon>Bacteroidota</taxon>
        <taxon>Flavobacteriia</taxon>
        <taxon>Flavobacteriales</taxon>
        <taxon>Flavobacteriaceae</taxon>
        <taxon>Capnocytophaga</taxon>
    </lineage>
</organism>
<dbReference type="EMBL" id="UARG01000017">
    <property type="protein sequence ID" value="SQA77085.1"/>
    <property type="molecule type" value="Genomic_DNA"/>
</dbReference>
<protein>
    <submittedName>
        <fullName evidence="2">Uncharacterized protein</fullName>
    </submittedName>
</protein>
<accession>A0A2X2RS51</accession>
<evidence type="ECO:0000256" key="1">
    <source>
        <dbReference type="SAM" id="Phobius"/>
    </source>
</evidence>
<evidence type="ECO:0000313" key="3">
    <source>
        <dbReference type="Proteomes" id="UP000249891"/>
    </source>
</evidence>